<gene>
    <name evidence="2" type="ORF">HXX08_21660</name>
    <name evidence="3" type="ORF">OZ401_004016</name>
</gene>
<dbReference type="Proteomes" id="UP000521676">
    <property type="component" value="Unassembled WGS sequence"/>
</dbReference>
<dbReference type="RefSeq" id="WP_341470309.1">
    <property type="nucleotide sequence ID" value="NZ_CP128400.1"/>
</dbReference>
<dbReference type="Gene3D" id="3.40.50.720">
    <property type="entry name" value="NAD(P)-binding Rossmann-like Domain"/>
    <property type="match status" value="1"/>
</dbReference>
<evidence type="ECO:0000259" key="1">
    <source>
        <dbReference type="SMART" id="SM00881"/>
    </source>
</evidence>
<keyword evidence="5" id="KW-1185">Reference proteome</keyword>
<dbReference type="PANTHER" id="PTHR33303">
    <property type="entry name" value="CYTOPLASMIC PROTEIN-RELATED"/>
    <property type="match status" value="1"/>
</dbReference>
<dbReference type="EMBL" id="CP128400">
    <property type="protein sequence ID" value="WJW68405.1"/>
    <property type="molecule type" value="Genomic_DNA"/>
</dbReference>
<reference evidence="3" key="2">
    <citation type="journal article" date="2024" name="Nature">
        <title>Anoxygenic phototroph of the Chloroflexota uses a type I reaction centre.</title>
        <authorList>
            <person name="Tsuji J.M."/>
            <person name="Shaw N.A."/>
            <person name="Nagashima S."/>
            <person name="Venkiteswaran J.J."/>
            <person name="Schiff S.L."/>
            <person name="Watanabe T."/>
            <person name="Fukui M."/>
            <person name="Hanada S."/>
            <person name="Tank M."/>
            <person name="Neufeld J.D."/>
        </authorList>
    </citation>
    <scope>NUCLEOTIDE SEQUENCE</scope>
    <source>
        <strain evidence="3">L227-S17</strain>
    </source>
</reference>
<accession>A0A8T7M948</accession>
<dbReference type="Pfam" id="PF13380">
    <property type="entry name" value="CoA_binding_2"/>
    <property type="match status" value="1"/>
</dbReference>
<dbReference type="InterPro" id="IPR036291">
    <property type="entry name" value="NAD(P)-bd_dom_sf"/>
</dbReference>
<feature type="domain" description="CoA-binding" evidence="1">
    <location>
        <begin position="15"/>
        <end position="107"/>
    </location>
</feature>
<name>A0A8T7M948_9CHLR</name>
<sequence>MSTTDLTIDEIVQEAVDNKVWALVGASTNPDKYGNVILHNMANAGYTIYPINPRATEIDGIKCYPNLSALPEKPTVVDFVLPAKLSLPFLEEAARLGIKTVWFQPGAESRENIARAKELGLQIIYNACCMVAKGRRHWR</sequence>
<dbReference type="SUPFAM" id="SSF51735">
    <property type="entry name" value="NAD(P)-binding Rossmann-fold domains"/>
    <property type="match status" value="1"/>
</dbReference>
<evidence type="ECO:0000313" key="3">
    <source>
        <dbReference type="EMBL" id="WJW68405.1"/>
    </source>
</evidence>
<protein>
    <submittedName>
        <fullName evidence="2">CoA-binding protein</fullName>
    </submittedName>
</protein>
<dbReference type="PANTHER" id="PTHR33303:SF2">
    <property type="entry name" value="COA-BINDING DOMAIN-CONTAINING PROTEIN"/>
    <property type="match status" value="1"/>
</dbReference>
<evidence type="ECO:0000313" key="4">
    <source>
        <dbReference type="Proteomes" id="UP000521676"/>
    </source>
</evidence>
<evidence type="ECO:0000313" key="2">
    <source>
        <dbReference type="EMBL" id="NWJ48472.1"/>
    </source>
</evidence>
<dbReference type="SMART" id="SM00881">
    <property type="entry name" value="CoA_binding"/>
    <property type="match status" value="1"/>
</dbReference>
<dbReference type="Proteomes" id="UP001431572">
    <property type="component" value="Chromosome 2"/>
</dbReference>
<reference evidence="2 4" key="1">
    <citation type="submission" date="2020-06" db="EMBL/GenBank/DDBJ databases">
        <title>Anoxygenic phototrophic Chloroflexota member uses a Type I reaction center.</title>
        <authorList>
            <person name="Tsuji J.M."/>
            <person name="Shaw N.A."/>
            <person name="Nagashima S."/>
            <person name="Venkiteswaran J."/>
            <person name="Schiff S.L."/>
            <person name="Hanada S."/>
            <person name="Tank M."/>
            <person name="Neufeld J.D."/>
        </authorList>
    </citation>
    <scope>NUCLEOTIDE SEQUENCE [LARGE SCALE GENOMIC DNA]</scope>
    <source>
        <strain evidence="2">L227-S17</strain>
    </source>
</reference>
<dbReference type="AlphaFoldDB" id="A0A8T7M948"/>
<dbReference type="EMBL" id="JACATZ010000003">
    <property type="protein sequence ID" value="NWJ48472.1"/>
    <property type="molecule type" value="Genomic_DNA"/>
</dbReference>
<dbReference type="InterPro" id="IPR003781">
    <property type="entry name" value="CoA-bd"/>
</dbReference>
<proteinExistence type="predicted"/>
<organism evidence="2 4">
    <name type="scientific">Candidatus Chlorohelix allophototropha</name>
    <dbReference type="NCBI Taxonomy" id="3003348"/>
    <lineage>
        <taxon>Bacteria</taxon>
        <taxon>Bacillati</taxon>
        <taxon>Chloroflexota</taxon>
        <taxon>Chloroflexia</taxon>
        <taxon>Candidatus Chloroheliales</taxon>
        <taxon>Candidatus Chloroheliaceae</taxon>
        <taxon>Candidatus Chlorohelix</taxon>
    </lineage>
</organism>
<evidence type="ECO:0000313" key="5">
    <source>
        <dbReference type="Proteomes" id="UP001431572"/>
    </source>
</evidence>